<comment type="caution">
    <text evidence="1">The sequence shown here is derived from an EMBL/GenBank/DDBJ whole genome shotgun (WGS) entry which is preliminary data.</text>
</comment>
<name>X0W3I2_9ZZZZ</name>
<protein>
    <submittedName>
        <fullName evidence="1">Uncharacterized protein</fullName>
    </submittedName>
</protein>
<reference evidence="1" key="1">
    <citation type="journal article" date="2014" name="Front. Microbiol.">
        <title>High frequency of phylogenetically diverse reductive dehalogenase-homologous genes in deep subseafloor sedimentary metagenomes.</title>
        <authorList>
            <person name="Kawai M."/>
            <person name="Futagami T."/>
            <person name="Toyoda A."/>
            <person name="Takaki Y."/>
            <person name="Nishi S."/>
            <person name="Hori S."/>
            <person name="Arai W."/>
            <person name="Tsubouchi T."/>
            <person name="Morono Y."/>
            <person name="Uchiyama I."/>
            <person name="Ito T."/>
            <person name="Fujiyama A."/>
            <person name="Inagaki F."/>
            <person name="Takami H."/>
        </authorList>
    </citation>
    <scope>NUCLEOTIDE SEQUENCE</scope>
    <source>
        <strain evidence="1">Expedition CK06-06</strain>
    </source>
</reference>
<dbReference type="EMBL" id="BARS01034166">
    <property type="protein sequence ID" value="GAG19178.1"/>
    <property type="molecule type" value="Genomic_DNA"/>
</dbReference>
<gene>
    <name evidence="1" type="ORF">S01H1_52826</name>
</gene>
<accession>X0W3I2</accession>
<dbReference type="AlphaFoldDB" id="X0W3I2"/>
<sequence>VPEFDPEDIIKKGWLEKNIRKLSESKDDGRFVK</sequence>
<proteinExistence type="predicted"/>
<evidence type="ECO:0000313" key="1">
    <source>
        <dbReference type="EMBL" id="GAG19178.1"/>
    </source>
</evidence>
<feature type="non-terminal residue" evidence="1">
    <location>
        <position position="1"/>
    </location>
</feature>
<organism evidence="1">
    <name type="scientific">marine sediment metagenome</name>
    <dbReference type="NCBI Taxonomy" id="412755"/>
    <lineage>
        <taxon>unclassified sequences</taxon>
        <taxon>metagenomes</taxon>
        <taxon>ecological metagenomes</taxon>
    </lineage>
</organism>